<protein>
    <submittedName>
        <fullName evidence="1">Uncharacterized protein</fullName>
    </submittedName>
</protein>
<accession>A0AAJ8E0G0</accession>
<organism evidence="1">
    <name type="scientific">Aspergillus niger</name>
    <dbReference type="NCBI Taxonomy" id="5061"/>
    <lineage>
        <taxon>Eukaryota</taxon>
        <taxon>Fungi</taxon>
        <taxon>Dikarya</taxon>
        <taxon>Ascomycota</taxon>
        <taxon>Pezizomycotina</taxon>
        <taxon>Eurotiomycetes</taxon>
        <taxon>Eurotiomycetidae</taxon>
        <taxon>Eurotiales</taxon>
        <taxon>Aspergillaceae</taxon>
        <taxon>Aspergillus</taxon>
        <taxon>Aspergillus subgen. Circumdati</taxon>
    </lineage>
</organism>
<reference evidence="1" key="1">
    <citation type="submission" date="2025-02" db="EMBL/GenBank/DDBJ databases">
        <authorList>
            <consortium name="NCBI Genome Project"/>
        </authorList>
    </citation>
    <scope>NUCLEOTIDE SEQUENCE</scope>
</reference>
<sequence>MLPMDVDIHPPVCMSMQLVSYQLGPKVTKMVSNAFRLFASRVGFTTHPIPSLESPSTPF</sequence>
<evidence type="ECO:0000313" key="1">
    <source>
        <dbReference type="RefSeq" id="XP_059602344.1"/>
    </source>
</evidence>
<reference evidence="1" key="2">
    <citation type="submission" date="2025-08" db="UniProtKB">
        <authorList>
            <consortium name="RefSeq"/>
        </authorList>
    </citation>
    <scope>IDENTIFICATION</scope>
</reference>
<gene>
    <name evidence="1" type="ORF">An14g05210</name>
</gene>
<name>A0AAJ8E0G0_ASPNG</name>
<dbReference type="AlphaFoldDB" id="A0AAJ8E0G0"/>
<dbReference type="RefSeq" id="XP_059602344.1">
    <property type="nucleotide sequence ID" value="XM_059744279.1"/>
</dbReference>
<dbReference type="VEuPathDB" id="FungiDB:An14g05210"/>
<dbReference type="KEGG" id="ang:An14g05210"/>
<proteinExistence type="predicted"/>
<dbReference type="GeneID" id="84593018"/>